<comment type="subcellular location">
    <subcellularLocation>
        <location evidence="1 7">Cell membrane</location>
        <topology evidence="1 7">Multi-pass membrane protein</topology>
    </subcellularLocation>
</comment>
<keyword evidence="6 7" id="KW-0472">Membrane</keyword>
<keyword evidence="3" id="KW-1003">Cell membrane</keyword>
<evidence type="ECO:0000256" key="3">
    <source>
        <dbReference type="ARBA" id="ARBA00022475"/>
    </source>
</evidence>
<keyword evidence="5 7" id="KW-1133">Transmembrane helix</keyword>
<dbReference type="GO" id="GO:0005886">
    <property type="term" value="C:plasma membrane"/>
    <property type="evidence" value="ECO:0007669"/>
    <property type="project" value="UniProtKB-SubCell"/>
</dbReference>
<comment type="similarity">
    <text evidence="7">Belongs to the binding-protein-dependent transport system permease family.</text>
</comment>
<accession>A0A9D1HKE6</accession>
<gene>
    <name evidence="9" type="ORF">IAB63_10950</name>
</gene>
<evidence type="ECO:0000256" key="2">
    <source>
        <dbReference type="ARBA" id="ARBA00022448"/>
    </source>
</evidence>
<evidence type="ECO:0000256" key="5">
    <source>
        <dbReference type="ARBA" id="ARBA00022989"/>
    </source>
</evidence>
<feature type="transmembrane region" description="Helical" evidence="7">
    <location>
        <begin position="20"/>
        <end position="46"/>
    </location>
</feature>
<feature type="transmembrane region" description="Helical" evidence="7">
    <location>
        <begin position="199"/>
        <end position="223"/>
    </location>
</feature>
<evidence type="ECO:0000313" key="9">
    <source>
        <dbReference type="EMBL" id="HIU03757.1"/>
    </source>
</evidence>
<reference evidence="9" key="2">
    <citation type="journal article" date="2021" name="PeerJ">
        <title>Extensive microbial diversity within the chicken gut microbiome revealed by metagenomics and culture.</title>
        <authorList>
            <person name="Gilroy R."/>
            <person name="Ravi A."/>
            <person name="Getino M."/>
            <person name="Pursley I."/>
            <person name="Horton D.L."/>
            <person name="Alikhan N.F."/>
            <person name="Baker D."/>
            <person name="Gharbi K."/>
            <person name="Hall N."/>
            <person name="Watson M."/>
            <person name="Adriaenssens E.M."/>
            <person name="Foster-Nyarko E."/>
            <person name="Jarju S."/>
            <person name="Secka A."/>
            <person name="Antonio M."/>
            <person name="Oren A."/>
            <person name="Chaudhuri R.R."/>
            <person name="La Ragione R."/>
            <person name="Hildebrand F."/>
            <person name="Pallen M.J."/>
        </authorList>
    </citation>
    <scope>NUCLEOTIDE SEQUENCE</scope>
    <source>
        <strain evidence="9">CHK187-14744</strain>
    </source>
</reference>
<keyword evidence="2 7" id="KW-0813">Transport</keyword>
<comment type="caution">
    <text evidence="9">The sequence shown here is derived from an EMBL/GenBank/DDBJ whole genome shotgun (WGS) entry which is preliminary data.</text>
</comment>
<dbReference type="GO" id="GO:0055085">
    <property type="term" value="P:transmembrane transport"/>
    <property type="evidence" value="ECO:0007669"/>
    <property type="project" value="InterPro"/>
</dbReference>
<feature type="transmembrane region" description="Helical" evidence="7">
    <location>
        <begin position="108"/>
        <end position="128"/>
    </location>
</feature>
<feature type="domain" description="ABC transmembrane type-1" evidence="8">
    <location>
        <begin position="70"/>
        <end position="250"/>
    </location>
</feature>
<name>A0A9D1HKE6_9FIRM</name>
<evidence type="ECO:0000256" key="7">
    <source>
        <dbReference type="RuleBase" id="RU363032"/>
    </source>
</evidence>
<evidence type="ECO:0000313" key="10">
    <source>
        <dbReference type="Proteomes" id="UP000824164"/>
    </source>
</evidence>
<dbReference type="PANTHER" id="PTHR30151:SF19">
    <property type="entry name" value="ABC TRANSPORTER PERMEASE"/>
    <property type="match status" value="1"/>
</dbReference>
<evidence type="ECO:0000256" key="4">
    <source>
        <dbReference type="ARBA" id="ARBA00022692"/>
    </source>
</evidence>
<dbReference type="Pfam" id="PF00528">
    <property type="entry name" value="BPD_transp_1"/>
    <property type="match status" value="1"/>
</dbReference>
<keyword evidence="4 7" id="KW-0812">Transmembrane</keyword>
<reference evidence="9" key="1">
    <citation type="submission" date="2020-10" db="EMBL/GenBank/DDBJ databases">
        <authorList>
            <person name="Gilroy R."/>
        </authorList>
    </citation>
    <scope>NUCLEOTIDE SEQUENCE</scope>
    <source>
        <strain evidence="9">CHK187-14744</strain>
    </source>
</reference>
<dbReference type="EMBL" id="DVLT01000070">
    <property type="protein sequence ID" value="HIU03757.1"/>
    <property type="molecule type" value="Genomic_DNA"/>
</dbReference>
<dbReference type="CDD" id="cd06261">
    <property type="entry name" value="TM_PBP2"/>
    <property type="match status" value="1"/>
</dbReference>
<dbReference type="Gene3D" id="1.10.3720.10">
    <property type="entry name" value="MetI-like"/>
    <property type="match status" value="1"/>
</dbReference>
<sequence>MDRQKAFLNDHRRHRRFIRFFQILIAIAFFGLWEVTTRVHVLDAFIFSSPSRILTTFSEMARDGTIFYHIGITLFETLLSFIIVLILGTAISVLLWWNRKAAVISEPYLIVLNSLPKTALAPILIVWLGNNMKTIIVCAVSLAIFSTIINLYTSFTEMDADKLLLIRTLGGGKKEILSKVILPGSIPTLISNMKVNIGLCLVGVIIGEFLAANAGIGYLIIYGSQVFKLSWVIMSIVLLCIIAMGLYALIGAIEKLYRKQL</sequence>
<evidence type="ECO:0000256" key="1">
    <source>
        <dbReference type="ARBA" id="ARBA00004651"/>
    </source>
</evidence>
<protein>
    <submittedName>
        <fullName evidence="9">ABC transporter permease</fullName>
    </submittedName>
</protein>
<evidence type="ECO:0000259" key="8">
    <source>
        <dbReference type="PROSITE" id="PS50928"/>
    </source>
</evidence>
<feature type="transmembrane region" description="Helical" evidence="7">
    <location>
        <begin position="229"/>
        <end position="250"/>
    </location>
</feature>
<dbReference type="InterPro" id="IPR035906">
    <property type="entry name" value="MetI-like_sf"/>
</dbReference>
<dbReference type="PANTHER" id="PTHR30151">
    <property type="entry name" value="ALKANE SULFONATE ABC TRANSPORTER-RELATED, MEMBRANE SUBUNIT"/>
    <property type="match status" value="1"/>
</dbReference>
<dbReference type="PROSITE" id="PS50928">
    <property type="entry name" value="ABC_TM1"/>
    <property type="match status" value="1"/>
</dbReference>
<proteinExistence type="inferred from homology"/>
<dbReference type="Proteomes" id="UP000824164">
    <property type="component" value="Unassembled WGS sequence"/>
</dbReference>
<dbReference type="AlphaFoldDB" id="A0A9D1HKE6"/>
<evidence type="ECO:0000256" key="6">
    <source>
        <dbReference type="ARBA" id="ARBA00023136"/>
    </source>
</evidence>
<feature type="transmembrane region" description="Helical" evidence="7">
    <location>
        <begin position="66"/>
        <end position="96"/>
    </location>
</feature>
<dbReference type="InterPro" id="IPR000515">
    <property type="entry name" value="MetI-like"/>
</dbReference>
<organism evidence="9 10">
    <name type="scientific">Candidatus Onthocola gallistercoris</name>
    <dbReference type="NCBI Taxonomy" id="2840876"/>
    <lineage>
        <taxon>Bacteria</taxon>
        <taxon>Bacillati</taxon>
        <taxon>Bacillota</taxon>
        <taxon>Bacilli</taxon>
        <taxon>Candidatus Onthocola</taxon>
    </lineage>
</organism>
<dbReference type="SUPFAM" id="SSF161098">
    <property type="entry name" value="MetI-like"/>
    <property type="match status" value="1"/>
</dbReference>
<feature type="transmembrane region" description="Helical" evidence="7">
    <location>
        <begin position="134"/>
        <end position="153"/>
    </location>
</feature>